<feature type="non-terminal residue" evidence="1">
    <location>
        <position position="1"/>
    </location>
</feature>
<evidence type="ECO:0000313" key="1">
    <source>
        <dbReference type="EMBL" id="TGZ73730.1"/>
    </source>
</evidence>
<dbReference type="AlphaFoldDB" id="A0A4S2MB10"/>
<gene>
    <name evidence="1" type="ORF">CRM22_001347</name>
</gene>
<evidence type="ECO:0000313" key="2">
    <source>
        <dbReference type="Proteomes" id="UP000308267"/>
    </source>
</evidence>
<name>A0A4S2MB10_OPIFE</name>
<protein>
    <submittedName>
        <fullName evidence="1">Uncharacterized protein</fullName>
    </submittedName>
</protein>
<dbReference type="EMBL" id="SJOL01002446">
    <property type="protein sequence ID" value="TGZ73730.1"/>
    <property type="molecule type" value="Genomic_DNA"/>
</dbReference>
<feature type="non-terminal residue" evidence="1">
    <location>
        <position position="75"/>
    </location>
</feature>
<organism evidence="1 2">
    <name type="scientific">Opisthorchis felineus</name>
    <dbReference type="NCBI Taxonomy" id="147828"/>
    <lineage>
        <taxon>Eukaryota</taxon>
        <taxon>Metazoa</taxon>
        <taxon>Spiralia</taxon>
        <taxon>Lophotrochozoa</taxon>
        <taxon>Platyhelminthes</taxon>
        <taxon>Trematoda</taxon>
        <taxon>Digenea</taxon>
        <taxon>Opisthorchiida</taxon>
        <taxon>Opisthorchiata</taxon>
        <taxon>Opisthorchiidae</taxon>
        <taxon>Opisthorchis</taxon>
    </lineage>
</organism>
<comment type="caution">
    <text evidence="1">The sequence shown here is derived from an EMBL/GenBank/DDBJ whole genome shotgun (WGS) entry which is preliminary data.</text>
</comment>
<dbReference type="Proteomes" id="UP000308267">
    <property type="component" value="Unassembled WGS sequence"/>
</dbReference>
<keyword evidence="2" id="KW-1185">Reference proteome</keyword>
<sequence length="75" mass="9218">IIRHQEWLKQYFWILGDRIDISTSHLLRSMSRYDSNSMHLGFLRYWPLMNVEDCDRFTIERDMKVFLACKHQDLP</sequence>
<accession>A0A4S2MB10</accession>
<proteinExistence type="predicted"/>
<dbReference type="OrthoDB" id="6282088at2759"/>
<reference evidence="1 2" key="1">
    <citation type="journal article" date="2019" name="BMC Genomics">
        <title>New insights from Opisthorchis felineus genome: update on genomics of the epidemiologically important liver flukes.</title>
        <authorList>
            <person name="Ershov N.I."/>
            <person name="Mordvinov V.A."/>
            <person name="Prokhortchouk E.B."/>
            <person name="Pakharukova M.Y."/>
            <person name="Gunbin K.V."/>
            <person name="Ustyantsev K."/>
            <person name="Genaev M.A."/>
            <person name="Blinov A.G."/>
            <person name="Mazur A."/>
            <person name="Boulygina E."/>
            <person name="Tsygankova S."/>
            <person name="Khrameeva E."/>
            <person name="Chekanov N."/>
            <person name="Fan G."/>
            <person name="Xiao A."/>
            <person name="Zhang H."/>
            <person name="Xu X."/>
            <person name="Yang H."/>
            <person name="Solovyev V."/>
            <person name="Lee S.M."/>
            <person name="Liu X."/>
            <person name="Afonnikov D.A."/>
            <person name="Skryabin K.G."/>
        </authorList>
    </citation>
    <scope>NUCLEOTIDE SEQUENCE [LARGE SCALE GENOMIC DNA]</scope>
    <source>
        <strain evidence="1">AK-0245</strain>
        <tissue evidence="1">Whole organism</tissue>
    </source>
</reference>